<feature type="binding site" evidence="7">
    <location>
        <position position="478"/>
    </location>
    <ligand>
        <name>Zn(2+)</name>
        <dbReference type="ChEBI" id="CHEBI:29105"/>
        <label>1</label>
    </ligand>
</feature>
<dbReference type="UniPathway" id="UPA00762">
    <property type="reaction ID" value="UER00747"/>
</dbReference>
<dbReference type="InterPro" id="IPR035965">
    <property type="entry name" value="PAS-like_dom_sf"/>
</dbReference>
<feature type="domain" description="PDEase" evidence="11">
    <location>
        <begin position="362"/>
        <end position="619"/>
    </location>
</feature>
<proteinExistence type="inferred from homology"/>
<keyword evidence="5" id="KW-0114">cAMP</keyword>
<dbReference type="GO" id="GO:0046872">
    <property type="term" value="F:metal ion binding"/>
    <property type="evidence" value="ECO:0007669"/>
    <property type="project" value="UniProtKB-KW"/>
</dbReference>
<evidence type="ECO:0000256" key="1">
    <source>
        <dbReference type="ARBA" id="ARBA00004703"/>
    </source>
</evidence>
<evidence type="ECO:0000256" key="4">
    <source>
        <dbReference type="ARBA" id="ARBA00022801"/>
    </source>
</evidence>
<dbReference type="AlphaFoldDB" id="A0A8C5RQM9"/>
<dbReference type="SUPFAM" id="SSF109604">
    <property type="entry name" value="HD-domain/PDEase-like"/>
    <property type="match status" value="1"/>
</dbReference>
<feature type="binding site" evidence="7">
    <location>
        <position position="442"/>
    </location>
    <ligand>
        <name>Zn(2+)</name>
        <dbReference type="ChEBI" id="CHEBI:29105"/>
        <label>1</label>
    </ligand>
</feature>
<dbReference type="PANTHER" id="PTHR11347">
    <property type="entry name" value="CYCLIC NUCLEOTIDE PHOSPHODIESTERASE"/>
    <property type="match status" value="1"/>
</dbReference>
<dbReference type="GO" id="GO:0004115">
    <property type="term" value="F:3',5'-cyclic-AMP phosphodiesterase activity"/>
    <property type="evidence" value="ECO:0007669"/>
    <property type="project" value="Ensembl"/>
</dbReference>
<feature type="active site" description="Proton donor" evidence="6">
    <location>
        <position position="438"/>
    </location>
</feature>
<feature type="binding site" evidence="7">
    <location>
        <position position="479"/>
    </location>
    <ligand>
        <name>Zn(2+)</name>
        <dbReference type="ChEBI" id="CHEBI:29105"/>
        <label>2</label>
    </ligand>
</feature>
<gene>
    <name evidence="12" type="primary">PDE8A</name>
</gene>
<evidence type="ECO:0000256" key="2">
    <source>
        <dbReference type="ARBA" id="ARBA00006437"/>
    </source>
</evidence>
<organism evidence="12 13">
    <name type="scientific">Laticauda laticaudata</name>
    <name type="common">Blue-ringed sea krait</name>
    <name type="synonym">Blue-lipped sea krait</name>
    <dbReference type="NCBI Taxonomy" id="8630"/>
    <lineage>
        <taxon>Eukaryota</taxon>
        <taxon>Metazoa</taxon>
        <taxon>Chordata</taxon>
        <taxon>Craniata</taxon>
        <taxon>Vertebrata</taxon>
        <taxon>Euteleostomi</taxon>
        <taxon>Lepidosauria</taxon>
        <taxon>Squamata</taxon>
        <taxon>Bifurcata</taxon>
        <taxon>Unidentata</taxon>
        <taxon>Episquamata</taxon>
        <taxon>Toxicofera</taxon>
        <taxon>Serpentes</taxon>
        <taxon>Colubroidea</taxon>
        <taxon>Elapidae</taxon>
        <taxon>Laticaudinae</taxon>
        <taxon>Laticauda</taxon>
    </lineage>
</organism>
<dbReference type="Ensembl" id="ENSLLTT00000006415.1">
    <property type="protein sequence ID" value="ENSLLTP00000006170.1"/>
    <property type="gene ID" value="ENSLLTG00000004723.1"/>
</dbReference>
<dbReference type="InterPro" id="IPR023174">
    <property type="entry name" value="PDEase_CS"/>
</dbReference>
<feature type="region of interest" description="Disordered" evidence="9">
    <location>
        <begin position="230"/>
        <end position="262"/>
    </location>
</feature>
<dbReference type="InterPro" id="IPR023088">
    <property type="entry name" value="PDEase"/>
</dbReference>
<dbReference type="SUPFAM" id="SSF55785">
    <property type="entry name" value="PYP-like sensor domain (PAS domain)"/>
    <property type="match status" value="1"/>
</dbReference>
<reference evidence="12" key="1">
    <citation type="submission" date="2025-08" db="UniProtKB">
        <authorList>
            <consortium name="Ensembl"/>
        </authorList>
    </citation>
    <scope>IDENTIFICATION</scope>
</reference>
<evidence type="ECO:0000313" key="12">
    <source>
        <dbReference type="Ensembl" id="ENSLLTP00000006170.1"/>
    </source>
</evidence>
<dbReference type="GeneTree" id="ENSGT00940000156422"/>
<dbReference type="GO" id="GO:0071364">
    <property type="term" value="P:cellular response to epidermal growth factor stimulus"/>
    <property type="evidence" value="ECO:0007669"/>
    <property type="project" value="Ensembl"/>
</dbReference>
<keyword evidence="3 7" id="KW-0479">Metal-binding</keyword>
<comment type="cofactor">
    <cofactor evidence="8">
        <name>a divalent metal cation</name>
        <dbReference type="ChEBI" id="CHEBI:60240"/>
    </cofactor>
    <text evidence="8">Binds 2 divalent metal cations per subunit. Site 1 may preferentially bind zinc ions, while site 2 has a preference for magnesium and/or manganese ions.</text>
</comment>
<protein>
    <recommendedName>
        <fullName evidence="8">Phosphodiesterase</fullName>
        <ecNumber evidence="8">3.1.4.-</ecNumber>
    </recommendedName>
</protein>
<dbReference type="CDD" id="cd00130">
    <property type="entry name" value="PAS"/>
    <property type="match status" value="1"/>
</dbReference>
<dbReference type="InterPro" id="IPR000014">
    <property type="entry name" value="PAS"/>
</dbReference>
<dbReference type="Pfam" id="PF23198">
    <property type="entry name" value="PDE8A_N"/>
    <property type="match status" value="1"/>
</dbReference>
<keyword evidence="13" id="KW-1185">Reference proteome</keyword>
<dbReference type="InterPro" id="IPR036971">
    <property type="entry name" value="PDEase_catalytic_dom_sf"/>
</dbReference>
<dbReference type="GO" id="GO:0007165">
    <property type="term" value="P:signal transduction"/>
    <property type="evidence" value="ECO:0007669"/>
    <property type="project" value="InterPro"/>
</dbReference>
<evidence type="ECO:0000256" key="6">
    <source>
        <dbReference type="PIRSR" id="PIRSR623088-1"/>
    </source>
</evidence>
<dbReference type="GO" id="GO:0030295">
    <property type="term" value="F:protein kinase activator activity"/>
    <property type="evidence" value="ECO:0007669"/>
    <property type="project" value="Ensembl"/>
</dbReference>
<dbReference type="EC" id="3.1.4.-" evidence="8"/>
<evidence type="ECO:0000256" key="7">
    <source>
        <dbReference type="PIRSR" id="PIRSR623088-3"/>
    </source>
</evidence>
<dbReference type="PROSITE" id="PS51845">
    <property type="entry name" value="PDEASE_I_2"/>
    <property type="match status" value="1"/>
</dbReference>
<dbReference type="SMART" id="SM00091">
    <property type="entry name" value="PAS"/>
    <property type="match status" value="1"/>
</dbReference>
<comment type="pathway">
    <text evidence="1">Purine metabolism; 3',5'-cyclic AMP degradation; AMP from 3',5'-cyclic AMP: step 1/1.</text>
</comment>
<evidence type="ECO:0000259" key="10">
    <source>
        <dbReference type="PROSITE" id="PS50112"/>
    </source>
</evidence>
<dbReference type="Pfam" id="PF00233">
    <property type="entry name" value="PDEase_I"/>
    <property type="match status" value="1"/>
</dbReference>
<evidence type="ECO:0000259" key="11">
    <source>
        <dbReference type="PROSITE" id="PS51845"/>
    </source>
</evidence>
<dbReference type="CDD" id="cd00077">
    <property type="entry name" value="HDc"/>
    <property type="match status" value="1"/>
</dbReference>
<evidence type="ECO:0000313" key="13">
    <source>
        <dbReference type="Proteomes" id="UP000694406"/>
    </source>
</evidence>
<dbReference type="Pfam" id="PF13426">
    <property type="entry name" value="PAS_9"/>
    <property type="match status" value="1"/>
</dbReference>
<feature type="binding site" evidence="7">
    <location>
        <position position="479"/>
    </location>
    <ligand>
        <name>Zn(2+)</name>
        <dbReference type="ChEBI" id="CHEBI:29105"/>
        <label>1</label>
    </ligand>
</feature>
<dbReference type="PROSITE" id="PS00126">
    <property type="entry name" value="PDEASE_I_1"/>
    <property type="match status" value="1"/>
</dbReference>
<dbReference type="GO" id="GO:0070374">
    <property type="term" value="P:positive regulation of ERK1 and ERK2 cascade"/>
    <property type="evidence" value="ECO:0007669"/>
    <property type="project" value="Ensembl"/>
</dbReference>
<dbReference type="InterPro" id="IPR002073">
    <property type="entry name" value="PDEase_catalytic_dom"/>
</dbReference>
<feature type="compositionally biased region" description="Low complexity" evidence="9">
    <location>
        <begin position="245"/>
        <end position="255"/>
    </location>
</feature>
<sequence>MGGYPAFHVLLVFAKEDNQSNGFCWACEKAGYRCSIARTPESALECFLDKHHEIIIIDHRNSRYFDAETLCRCVLFFFFCNQPLVIWDSLTSQVMMPWGYLIYVENSNIMACYNELIQLEFGEVQAQFKLRACNSIFTALEKSQEATEITSEDHVIQYVNPAFEAVMGYQKGELIGKELTEVPTNEKKADFLDTINSCIKFEKEWQGTYYTKKKNGESIQQNVKIIPVLGQGGHKDKRKGSLDVRSTTSRGSDGSSQRRHSSMARIHSMTIEAPITKVINIINAAQESSPMPVAEALDRVLEILRTTELYSPQLGTKDEDPHTNDLVGGLMTDGLRRLSGNEYLLSAKQTHQVPGSLISPISLNDIPPRIAQAMENEQDWDFNIFELEAATHKRPLVYLGLKLFARFRICEFLGCSESTLRSWLQVIEANYHLSNSYHNSTHSADVLHATAYFLSKERVKQTLDPIDEVAALIAATVHDVDHPGRTNSFLCNAGSELAILYNDTAVLESHHAALAFQITTRDDKCNIFKNMERNEYRTLRQAIIDMVLATEMTKHFEHVNKFVNSINKPLAALEENGVRIPTKKQKGKSQVMVLPQLPRASCSIDSLFAQSKSFSLFPG</sequence>
<evidence type="ECO:0000256" key="3">
    <source>
        <dbReference type="ARBA" id="ARBA00022723"/>
    </source>
</evidence>
<dbReference type="PROSITE" id="PS50112">
    <property type="entry name" value="PAS"/>
    <property type="match status" value="1"/>
</dbReference>
<feature type="domain" description="PAS" evidence="10">
    <location>
        <begin position="132"/>
        <end position="202"/>
    </location>
</feature>
<dbReference type="Proteomes" id="UP000694406">
    <property type="component" value="Unplaced"/>
</dbReference>
<keyword evidence="4 8" id="KW-0378">Hydrolase</keyword>
<dbReference type="GO" id="GO:0006198">
    <property type="term" value="P:cAMP catabolic process"/>
    <property type="evidence" value="ECO:0007669"/>
    <property type="project" value="UniProtKB-UniPathway"/>
</dbReference>
<dbReference type="InterPro" id="IPR003607">
    <property type="entry name" value="HD/PDEase_dom"/>
</dbReference>
<evidence type="ECO:0000256" key="8">
    <source>
        <dbReference type="RuleBase" id="RU363067"/>
    </source>
</evidence>
<dbReference type="GO" id="GO:0019900">
    <property type="term" value="F:kinase binding"/>
    <property type="evidence" value="ECO:0007669"/>
    <property type="project" value="Ensembl"/>
</dbReference>
<dbReference type="Gene3D" id="1.10.1300.10">
    <property type="entry name" value="3'5'-cyclic nucleotide phosphodiesterase, catalytic domain"/>
    <property type="match status" value="1"/>
</dbReference>
<dbReference type="GO" id="GO:0047555">
    <property type="term" value="F:3',5'-cyclic-GMP phosphodiesterase activity"/>
    <property type="evidence" value="ECO:0007669"/>
    <property type="project" value="Ensembl"/>
</dbReference>
<name>A0A8C5RQM9_LATLA</name>
<dbReference type="NCBIfam" id="TIGR00229">
    <property type="entry name" value="sensory_box"/>
    <property type="match status" value="1"/>
</dbReference>
<dbReference type="Gene3D" id="3.30.450.20">
    <property type="entry name" value="PAS domain"/>
    <property type="match status" value="1"/>
</dbReference>
<comment type="similarity">
    <text evidence="2">Belongs to the cyclic nucleotide phosphodiesterase family. PDE8 subfamily.</text>
</comment>
<accession>A0A8C5RQM9</accession>
<reference evidence="12" key="2">
    <citation type="submission" date="2025-09" db="UniProtKB">
        <authorList>
            <consortium name="Ensembl"/>
        </authorList>
    </citation>
    <scope>IDENTIFICATION</scope>
</reference>
<dbReference type="InterPro" id="IPR057304">
    <property type="entry name" value="PDE8-like_REC_N"/>
</dbReference>
<evidence type="ECO:0000256" key="5">
    <source>
        <dbReference type="ARBA" id="ARBA00023149"/>
    </source>
</evidence>
<evidence type="ECO:0000256" key="9">
    <source>
        <dbReference type="SAM" id="MobiDB-lite"/>
    </source>
</evidence>
<dbReference type="PRINTS" id="PR00387">
    <property type="entry name" value="PDIESTERASE1"/>
</dbReference>